<dbReference type="InterPro" id="IPR032675">
    <property type="entry name" value="LRR_dom_sf"/>
</dbReference>
<dbReference type="InterPro" id="IPR007110">
    <property type="entry name" value="Ig-like_dom"/>
</dbReference>
<dbReference type="PRINTS" id="PR00019">
    <property type="entry name" value="LEURICHRPT"/>
</dbReference>
<evidence type="ECO:0000256" key="6">
    <source>
        <dbReference type="SAM" id="MobiDB-lite"/>
    </source>
</evidence>
<dbReference type="Pfam" id="PF07679">
    <property type="entry name" value="I-set"/>
    <property type="match status" value="1"/>
</dbReference>
<dbReference type="SMART" id="SM00365">
    <property type="entry name" value="LRR_SD22"/>
    <property type="match status" value="3"/>
</dbReference>
<dbReference type="InterPro" id="IPR003599">
    <property type="entry name" value="Ig_sub"/>
</dbReference>
<keyword evidence="2 8" id="KW-0732">Signal</keyword>
<evidence type="ECO:0000256" key="2">
    <source>
        <dbReference type="ARBA" id="ARBA00022729"/>
    </source>
</evidence>
<dbReference type="InterPro" id="IPR001611">
    <property type="entry name" value="Leu-rich_rpt"/>
</dbReference>
<dbReference type="InterPro" id="IPR003961">
    <property type="entry name" value="FN3_dom"/>
</dbReference>
<dbReference type="PROSITE" id="PS50853">
    <property type="entry name" value="FN3"/>
    <property type="match status" value="1"/>
</dbReference>
<dbReference type="InterPro" id="IPR036179">
    <property type="entry name" value="Ig-like_dom_sf"/>
</dbReference>
<evidence type="ECO:0000256" key="1">
    <source>
        <dbReference type="ARBA" id="ARBA00022614"/>
    </source>
</evidence>
<feature type="domain" description="Fibronectin type-III" evidence="10">
    <location>
        <begin position="509"/>
        <end position="609"/>
    </location>
</feature>
<dbReference type="PROSITE" id="PS50835">
    <property type="entry name" value="IG_LIKE"/>
    <property type="match status" value="1"/>
</dbReference>
<dbReference type="PROSITE" id="PS51450">
    <property type="entry name" value="LRR"/>
    <property type="match status" value="2"/>
</dbReference>
<dbReference type="SUPFAM" id="SSF48726">
    <property type="entry name" value="Immunoglobulin"/>
    <property type="match status" value="1"/>
</dbReference>
<dbReference type="InterPro" id="IPR013783">
    <property type="entry name" value="Ig-like_fold"/>
</dbReference>
<keyword evidence="3" id="KW-0677">Repeat</keyword>
<evidence type="ECO:0000256" key="8">
    <source>
        <dbReference type="SAM" id="SignalP"/>
    </source>
</evidence>
<evidence type="ECO:0000256" key="5">
    <source>
        <dbReference type="ARBA" id="ARBA00023180"/>
    </source>
</evidence>
<dbReference type="Proteomes" id="UP001209878">
    <property type="component" value="Unassembled WGS sequence"/>
</dbReference>
<dbReference type="InterPro" id="IPR013098">
    <property type="entry name" value="Ig_I-set"/>
</dbReference>
<reference evidence="11" key="1">
    <citation type="journal article" date="2023" name="Mol. Biol. Evol.">
        <title>Third-Generation Sequencing Reveals the Adaptive Role of the Epigenome in Three Deep-Sea Polychaetes.</title>
        <authorList>
            <person name="Perez M."/>
            <person name="Aroh O."/>
            <person name="Sun Y."/>
            <person name="Lan Y."/>
            <person name="Juniper S.K."/>
            <person name="Young C.R."/>
            <person name="Angers B."/>
            <person name="Qian P.Y."/>
        </authorList>
    </citation>
    <scope>NUCLEOTIDE SEQUENCE</scope>
    <source>
        <strain evidence="11">R07B-5</strain>
    </source>
</reference>
<dbReference type="SUPFAM" id="SSF52058">
    <property type="entry name" value="L domain-like"/>
    <property type="match status" value="1"/>
</dbReference>
<feature type="chain" id="PRO_5041958030" evidence="8">
    <location>
        <begin position="21"/>
        <end position="722"/>
    </location>
</feature>
<name>A0AAD9KJ25_RIDPI</name>
<evidence type="ECO:0000256" key="3">
    <source>
        <dbReference type="ARBA" id="ARBA00022737"/>
    </source>
</evidence>
<dbReference type="InterPro" id="IPR003598">
    <property type="entry name" value="Ig_sub2"/>
</dbReference>
<dbReference type="AlphaFoldDB" id="A0AAD9KJ25"/>
<dbReference type="InterPro" id="IPR036116">
    <property type="entry name" value="FN3_sf"/>
</dbReference>
<evidence type="ECO:0000256" key="7">
    <source>
        <dbReference type="SAM" id="Phobius"/>
    </source>
</evidence>
<proteinExistence type="predicted"/>
<keyword evidence="4" id="KW-1015">Disulfide bond</keyword>
<gene>
    <name evidence="11" type="ORF">NP493_955g00026</name>
</gene>
<dbReference type="Gene3D" id="3.80.10.10">
    <property type="entry name" value="Ribonuclease Inhibitor"/>
    <property type="match status" value="3"/>
</dbReference>
<evidence type="ECO:0000259" key="10">
    <source>
        <dbReference type="PROSITE" id="PS50853"/>
    </source>
</evidence>
<feature type="signal peptide" evidence="8">
    <location>
        <begin position="1"/>
        <end position="20"/>
    </location>
</feature>
<dbReference type="SMART" id="SM00409">
    <property type="entry name" value="IG"/>
    <property type="match status" value="1"/>
</dbReference>
<dbReference type="PANTHER" id="PTHR24366:SF96">
    <property type="entry name" value="LEUCINE RICH REPEAT CONTAINING 53"/>
    <property type="match status" value="1"/>
</dbReference>
<dbReference type="SMART" id="SM00369">
    <property type="entry name" value="LRR_TYP"/>
    <property type="match status" value="9"/>
</dbReference>
<dbReference type="InterPro" id="IPR003591">
    <property type="entry name" value="Leu-rich_rpt_typical-subtyp"/>
</dbReference>
<dbReference type="EMBL" id="JAODUO010000953">
    <property type="protein sequence ID" value="KAK2172518.1"/>
    <property type="molecule type" value="Genomic_DNA"/>
</dbReference>
<evidence type="ECO:0000256" key="4">
    <source>
        <dbReference type="ARBA" id="ARBA00023157"/>
    </source>
</evidence>
<protein>
    <submittedName>
        <fullName evidence="11">Uncharacterized protein</fullName>
    </submittedName>
</protein>
<dbReference type="Gene3D" id="2.60.40.10">
    <property type="entry name" value="Immunoglobulins"/>
    <property type="match status" value="2"/>
</dbReference>
<dbReference type="SUPFAM" id="SSF49265">
    <property type="entry name" value="Fibronectin type III"/>
    <property type="match status" value="1"/>
</dbReference>
<comment type="caution">
    <text evidence="11">The sequence shown here is derived from an EMBL/GenBank/DDBJ whole genome shotgun (WGS) entry which is preliminary data.</text>
</comment>
<dbReference type="PANTHER" id="PTHR24366">
    <property type="entry name" value="IG(IMMUNOGLOBULIN) AND LRR(LEUCINE RICH REPEAT) DOMAINS"/>
    <property type="match status" value="1"/>
</dbReference>
<keyword evidence="7" id="KW-0812">Transmembrane</keyword>
<keyword evidence="1" id="KW-0433">Leucine-rich repeat</keyword>
<keyword evidence="12" id="KW-1185">Reference proteome</keyword>
<evidence type="ECO:0000313" key="11">
    <source>
        <dbReference type="EMBL" id="KAK2172518.1"/>
    </source>
</evidence>
<organism evidence="11 12">
    <name type="scientific">Ridgeia piscesae</name>
    <name type="common">Tubeworm</name>
    <dbReference type="NCBI Taxonomy" id="27915"/>
    <lineage>
        <taxon>Eukaryota</taxon>
        <taxon>Metazoa</taxon>
        <taxon>Spiralia</taxon>
        <taxon>Lophotrochozoa</taxon>
        <taxon>Annelida</taxon>
        <taxon>Polychaeta</taxon>
        <taxon>Sedentaria</taxon>
        <taxon>Canalipalpata</taxon>
        <taxon>Sabellida</taxon>
        <taxon>Siboglinidae</taxon>
        <taxon>Ridgeia</taxon>
    </lineage>
</organism>
<dbReference type="FunFam" id="3.80.10.10:FF:000770">
    <property type="entry name" value="Uncharacterized protein"/>
    <property type="match status" value="1"/>
</dbReference>
<dbReference type="Pfam" id="PF13855">
    <property type="entry name" value="LRR_8"/>
    <property type="match status" value="3"/>
</dbReference>
<dbReference type="SMART" id="SM00082">
    <property type="entry name" value="LRRCT"/>
    <property type="match status" value="1"/>
</dbReference>
<evidence type="ECO:0000313" key="12">
    <source>
        <dbReference type="Proteomes" id="UP001209878"/>
    </source>
</evidence>
<accession>A0AAD9KJ25</accession>
<dbReference type="InterPro" id="IPR000483">
    <property type="entry name" value="Cys-rich_flank_reg_C"/>
</dbReference>
<keyword evidence="5" id="KW-0325">Glycoprotein</keyword>
<feature type="transmembrane region" description="Helical" evidence="7">
    <location>
        <begin position="622"/>
        <end position="645"/>
    </location>
</feature>
<feature type="domain" description="Ig-like" evidence="9">
    <location>
        <begin position="420"/>
        <end position="507"/>
    </location>
</feature>
<dbReference type="SMART" id="SM00408">
    <property type="entry name" value="IGc2"/>
    <property type="match status" value="1"/>
</dbReference>
<keyword evidence="7" id="KW-0472">Membrane</keyword>
<evidence type="ECO:0000259" key="9">
    <source>
        <dbReference type="PROSITE" id="PS50835"/>
    </source>
</evidence>
<keyword evidence="7" id="KW-1133">Transmembrane helix</keyword>
<feature type="region of interest" description="Disordered" evidence="6">
    <location>
        <begin position="700"/>
        <end position="722"/>
    </location>
</feature>
<sequence>MLSVALRLLLLVVLPPLVVNSTWPAFCPHACTCGVRHSSWSQTDRRTVDCSSARLVDVPLNVSLDVAALVLRSNRIRLERLDSLRLLRNLTELDLSDNRLNAVEGFTGELTPLQYLALERNDIDYLSNRTFVKTPNLVYLSVAYNNIETFHTDAFYGLARMRTLDLTTNRIYDVHARWFVGLDSLRTLLLPSNNLHTLRSGVFQYLTELRHLDLSDNQLTTIEDCAFRGPAVLRSLDLHRNYLRTVPTGALQCLDGGVGSLDLSSNHFQQLATGSFNNISAETIKVNDIKDLQFVDRDAFVGLSRLETLHLVDNRKLRYIDRGAFVDTPRMRTLLLHRNNLGTLEQAVVDAMTELEVLGLHGNPLVCDCTLRWLATLRHPSISVNLTEEGSVVCHSPASMAGVRLTDDVRMASVGRTCAPRVVALFEPEYNSVLGGSLRLDCRAVGLPRPHVDWLLPVTRKSRSGAPGHVTVTDGGTLLIDYVDGRDHGRYACVATNPHGRDERAVYVHVQNMRASVLVTSVTSTSVTITWRNVHVARDYEIAYARAAASENATYRSVAIGAFMRAYTASDLAPLTRYRFCIAVRRRAKVGGDVKSVFINCTTVRTRDASYGEFGIHHAKSYVIGGAVAVLAILSSVFCVGAYFANRYNRKRREQEAIYGDHMSRHFLASMDSMSDTMPITFENRAAELYVDCDDDDEEDYDDFDEPQMSGSAHGGATSMVT</sequence>